<dbReference type="Proteomes" id="UP001497516">
    <property type="component" value="Chromosome 1"/>
</dbReference>
<gene>
    <name evidence="2" type="ORF">LTRI10_LOCUS2836</name>
</gene>
<proteinExistence type="predicted"/>
<evidence type="ECO:0000313" key="3">
    <source>
        <dbReference type="Proteomes" id="UP001497516"/>
    </source>
</evidence>
<dbReference type="EMBL" id="OZ034813">
    <property type="protein sequence ID" value="CAL1355057.1"/>
    <property type="molecule type" value="Genomic_DNA"/>
</dbReference>
<evidence type="ECO:0000313" key="2">
    <source>
        <dbReference type="EMBL" id="CAL1355057.1"/>
    </source>
</evidence>
<keyword evidence="3" id="KW-1185">Reference proteome</keyword>
<feature type="region of interest" description="Disordered" evidence="1">
    <location>
        <begin position="1"/>
        <end position="86"/>
    </location>
</feature>
<evidence type="ECO:0000256" key="1">
    <source>
        <dbReference type="SAM" id="MobiDB-lite"/>
    </source>
</evidence>
<name>A0AAV2CF60_9ROSI</name>
<reference evidence="2 3" key="1">
    <citation type="submission" date="2024-04" db="EMBL/GenBank/DDBJ databases">
        <authorList>
            <person name="Fracassetti M."/>
        </authorList>
    </citation>
    <scope>NUCLEOTIDE SEQUENCE [LARGE SCALE GENOMIC DNA]</scope>
</reference>
<sequence>MQAETVTRIANGERPPTSAAADEAVEVTVGGSDTEPATKEKGGDIASSWDFQEPSWGMGSPVTKGEGAPRSPEVPVAATKARKAEL</sequence>
<dbReference type="AlphaFoldDB" id="A0AAV2CF60"/>
<accession>A0AAV2CF60</accession>
<protein>
    <submittedName>
        <fullName evidence="2">Uncharacterized protein</fullName>
    </submittedName>
</protein>
<organism evidence="2 3">
    <name type="scientific">Linum trigynum</name>
    <dbReference type="NCBI Taxonomy" id="586398"/>
    <lineage>
        <taxon>Eukaryota</taxon>
        <taxon>Viridiplantae</taxon>
        <taxon>Streptophyta</taxon>
        <taxon>Embryophyta</taxon>
        <taxon>Tracheophyta</taxon>
        <taxon>Spermatophyta</taxon>
        <taxon>Magnoliopsida</taxon>
        <taxon>eudicotyledons</taxon>
        <taxon>Gunneridae</taxon>
        <taxon>Pentapetalae</taxon>
        <taxon>rosids</taxon>
        <taxon>fabids</taxon>
        <taxon>Malpighiales</taxon>
        <taxon>Linaceae</taxon>
        <taxon>Linum</taxon>
    </lineage>
</organism>